<dbReference type="RefSeq" id="WP_169680205.1">
    <property type="nucleotide sequence ID" value="NZ_JABBNU010000004.1"/>
</dbReference>
<dbReference type="PANTHER" id="PTHR30349:SF64">
    <property type="entry name" value="PROPHAGE INTEGRASE INTD-RELATED"/>
    <property type="match status" value="1"/>
</dbReference>
<organism evidence="8 9">
    <name type="scientific">Marinigracilibium pacificum</name>
    <dbReference type="NCBI Taxonomy" id="2729599"/>
    <lineage>
        <taxon>Bacteria</taxon>
        <taxon>Pseudomonadati</taxon>
        <taxon>Bacteroidota</taxon>
        <taxon>Cytophagia</taxon>
        <taxon>Cytophagales</taxon>
        <taxon>Flammeovirgaceae</taxon>
        <taxon>Marinigracilibium</taxon>
    </lineage>
</organism>
<dbReference type="InterPro" id="IPR013762">
    <property type="entry name" value="Integrase-like_cat_sf"/>
</dbReference>
<proteinExistence type="inferred from homology"/>
<dbReference type="Pfam" id="PF00589">
    <property type="entry name" value="Phage_integrase"/>
    <property type="match status" value="1"/>
</dbReference>
<dbReference type="Proteomes" id="UP000559010">
    <property type="component" value="Unassembled WGS sequence"/>
</dbReference>
<dbReference type="GO" id="GO:0006310">
    <property type="term" value="P:DNA recombination"/>
    <property type="evidence" value="ECO:0007669"/>
    <property type="project" value="UniProtKB-KW"/>
</dbReference>
<evidence type="ECO:0000256" key="3">
    <source>
        <dbReference type="ARBA" id="ARBA00023125"/>
    </source>
</evidence>
<dbReference type="EMBL" id="JABBNU010000004">
    <property type="protein sequence ID" value="NMM48452.1"/>
    <property type="molecule type" value="Genomic_DNA"/>
</dbReference>
<dbReference type="PANTHER" id="PTHR30349">
    <property type="entry name" value="PHAGE INTEGRASE-RELATED"/>
    <property type="match status" value="1"/>
</dbReference>
<evidence type="ECO:0000256" key="5">
    <source>
        <dbReference type="PROSITE-ProRule" id="PRU01248"/>
    </source>
</evidence>
<evidence type="ECO:0000256" key="2">
    <source>
        <dbReference type="ARBA" id="ARBA00022908"/>
    </source>
</evidence>
<dbReference type="InterPro" id="IPR050090">
    <property type="entry name" value="Tyrosine_recombinase_XerCD"/>
</dbReference>
<dbReference type="Gene3D" id="1.10.150.130">
    <property type="match status" value="1"/>
</dbReference>
<keyword evidence="9" id="KW-1185">Reference proteome</keyword>
<dbReference type="InterPro" id="IPR011010">
    <property type="entry name" value="DNA_brk_join_enz"/>
</dbReference>
<dbReference type="InterPro" id="IPR002104">
    <property type="entry name" value="Integrase_catalytic"/>
</dbReference>
<dbReference type="InterPro" id="IPR010998">
    <property type="entry name" value="Integrase_recombinase_N"/>
</dbReference>
<dbReference type="PROSITE" id="PS51900">
    <property type="entry name" value="CB"/>
    <property type="match status" value="1"/>
</dbReference>
<keyword evidence="2" id="KW-0229">DNA integration</keyword>
<dbReference type="AlphaFoldDB" id="A0A848J5P8"/>
<evidence type="ECO:0000256" key="4">
    <source>
        <dbReference type="ARBA" id="ARBA00023172"/>
    </source>
</evidence>
<dbReference type="InterPro" id="IPR044068">
    <property type="entry name" value="CB"/>
</dbReference>
<dbReference type="Gene3D" id="1.10.443.10">
    <property type="entry name" value="Intergrase catalytic core"/>
    <property type="match status" value="1"/>
</dbReference>
<comment type="similarity">
    <text evidence="1">Belongs to the 'phage' integrase family.</text>
</comment>
<dbReference type="InterPro" id="IPR004107">
    <property type="entry name" value="Integrase_SAM-like_N"/>
</dbReference>
<gene>
    <name evidence="8" type="ORF">HH304_08580</name>
</gene>
<dbReference type="NCBIfam" id="NF040815">
    <property type="entry name" value="recomb_XerA_Arch"/>
    <property type="match status" value="1"/>
</dbReference>
<feature type="domain" description="Tyr recombinase" evidence="6">
    <location>
        <begin position="202"/>
        <end position="374"/>
    </location>
</feature>
<evidence type="ECO:0000259" key="6">
    <source>
        <dbReference type="PROSITE" id="PS51898"/>
    </source>
</evidence>
<comment type="caution">
    <text evidence="8">The sequence shown here is derived from an EMBL/GenBank/DDBJ whole genome shotgun (WGS) entry which is preliminary data.</text>
</comment>
<evidence type="ECO:0000256" key="1">
    <source>
        <dbReference type="ARBA" id="ARBA00008857"/>
    </source>
</evidence>
<evidence type="ECO:0000259" key="7">
    <source>
        <dbReference type="PROSITE" id="PS51900"/>
    </source>
</evidence>
<protein>
    <submittedName>
        <fullName evidence="8">Tyrosine-type recombinase/integrase</fullName>
    </submittedName>
</protein>
<feature type="domain" description="Core-binding (CB)" evidence="7">
    <location>
        <begin position="102"/>
        <end position="185"/>
    </location>
</feature>
<sequence>MIELKSKSIGDKTQILILFKYHEGILKSVKSIPGRRWDSKNKYWYIIDNAANFRRICSVLRNYQYKVDQVLRLKYEAEIKLPVRQEKDKEKPKIKNPFIRQPQRIPAPLEYIEKLEMERYSKSTFQTYVYYLSDFLSYIKQEDPGKFTDDDVRRYLLYLIHDKKASTSTQNQAINAIKFYLEKIKGEQKKYYWLDRPRKEKKLPEVLSEEEVLRILKAPMNLKHRCMLSLIYSAGLRVSEMINMKISDINSDRKLIHIKGAKGKKDRTTLLSDKMLIQLREYYKEYKPKRWLFEGQGGEQYSASSARSIFNRAKKVARIRKPVTLHSLRHSFATHLLERGTNLRYIQSLLGHSSSKTTEIYTHITSKGMDEIKSPLDNLEI</sequence>
<name>A0A848J5P8_9BACT</name>
<accession>A0A848J5P8</accession>
<keyword evidence="3 5" id="KW-0238">DNA-binding</keyword>
<dbReference type="SUPFAM" id="SSF56349">
    <property type="entry name" value="DNA breaking-rejoining enzymes"/>
    <property type="match status" value="1"/>
</dbReference>
<keyword evidence="4" id="KW-0233">DNA recombination</keyword>
<dbReference type="GO" id="GO:0015074">
    <property type="term" value="P:DNA integration"/>
    <property type="evidence" value="ECO:0007669"/>
    <property type="project" value="UniProtKB-KW"/>
</dbReference>
<evidence type="ECO:0000313" key="8">
    <source>
        <dbReference type="EMBL" id="NMM48452.1"/>
    </source>
</evidence>
<dbReference type="Pfam" id="PF13495">
    <property type="entry name" value="Phage_int_SAM_4"/>
    <property type="match status" value="1"/>
</dbReference>
<dbReference type="PROSITE" id="PS51898">
    <property type="entry name" value="TYR_RECOMBINASE"/>
    <property type="match status" value="1"/>
</dbReference>
<evidence type="ECO:0000313" key="9">
    <source>
        <dbReference type="Proteomes" id="UP000559010"/>
    </source>
</evidence>
<reference evidence="8 9" key="1">
    <citation type="submission" date="2020-04" db="EMBL/GenBank/DDBJ databases">
        <title>Flammeovirgaceae bacterium KN852 isolated from deep sea.</title>
        <authorList>
            <person name="Zhang D.-C."/>
        </authorList>
    </citation>
    <scope>NUCLEOTIDE SEQUENCE [LARGE SCALE GENOMIC DNA]</scope>
    <source>
        <strain evidence="8 9">KN852</strain>
    </source>
</reference>
<dbReference type="GO" id="GO:0003677">
    <property type="term" value="F:DNA binding"/>
    <property type="evidence" value="ECO:0007669"/>
    <property type="project" value="UniProtKB-UniRule"/>
</dbReference>